<dbReference type="InterPro" id="IPR002661">
    <property type="entry name" value="Ribosome_recyc_fac"/>
</dbReference>
<organism evidence="5 6">
    <name type="scientific">candidate division NPL-UPA2 bacterium Unc8</name>
    <dbReference type="NCBI Taxonomy" id="1980939"/>
    <lineage>
        <taxon>Bacteria</taxon>
    </lineage>
</organism>
<dbReference type="InterPro" id="IPR036191">
    <property type="entry name" value="RRF_sf"/>
</dbReference>
<dbReference type="CDD" id="cd00520">
    <property type="entry name" value="RRF"/>
    <property type="match status" value="1"/>
</dbReference>
<dbReference type="GO" id="GO:0006415">
    <property type="term" value="P:translational termination"/>
    <property type="evidence" value="ECO:0007669"/>
    <property type="project" value="UniProtKB-UniRule"/>
</dbReference>
<evidence type="ECO:0000256" key="2">
    <source>
        <dbReference type="ARBA" id="ARBA00022917"/>
    </source>
</evidence>
<reference evidence="5 6" key="1">
    <citation type="submission" date="2018-08" db="EMBL/GenBank/DDBJ databases">
        <title>Draft genome of candidate division NPL-UPA2 bacterium Unc8 that adapted to ultra-basic serpentinizing groundwater.</title>
        <authorList>
            <person name="Ishii S."/>
            <person name="Suzuki S."/>
            <person name="Nealson K.H."/>
        </authorList>
    </citation>
    <scope>NUCLEOTIDE SEQUENCE [LARGE SCALE GENOMIC DNA]</scope>
    <source>
        <strain evidence="5">Unc8</strain>
    </source>
</reference>
<comment type="function">
    <text evidence="3">Responsible for the release of ribosomes from messenger RNA at the termination of protein biosynthesis. May increase the efficiency of translation by recycling ribosomes from one round of translation to another.</text>
</comment>
<dbReference type="AlphaFoldDB" id="A0A399FXF8"/>
<sequence>MEKPIKEVLAETEEKMCKSVAVTREELTAMHAGRASPGLLHGIKVNYYGQLVPLAQTANITISDPSLIIIQPWDKSTIPEIEKAILKADIGLVPNNDGKIIRVPVSPLSEERRKELVKMAKRIAEEGIIALRGVRHKEREMLKDMEKESQISSDESHWGQKRIEELAHKYTEEMDKILESKVKEIMIV</sequence>
<feature type="domain" description="Ribosome recycling factor" evidence="4">
    <location>
        <begin position="24"/>
        <end position="186"/>
    </location>
</feature>
<protein>
    <recommendedName>
        <fullName evidence="3">Ribosome-recycling factor</fullName>
        <shortName evidence="3">RRF</shortName>
    </recommendedName>
    <alternativeName>
        <fullName evidence="3">Ribosome-releasing factor</fullName>
    </alternativeName>
</protein>
<dbReference type="Proteomes" id="UP000266287">
    <property type="component" value="Unassembled WGS sequence"/>
</dbReference>
<keyword evidence="2 3" id="KW-0648">Protein biosynthesis</keyword>
<evidence type="ECO:0000259" key="4">
    <source>
        <dbReference type="Pfam" id="PF01765"/>
    </source>
</evidence>
<comment type="subcellular location">
    <subcellularLocation>
        <location evidence="3">Cytoplasm</location>
    </subcellularLocation>
</comment>
<evidence type="ECO:0000256" key="3">
    <source>
        <dbReference type="HAMAP-Rule" id="MF_00040"/>
    </source>
</evidence>
<dbReference type="GO" id="GO:0005737">
    <property type="term" value="C:cytoplasm"/>
    <property type="evidence" value="ECO:0007669"/>
    <property type="project" value="UniProtKB-SubCell"/>
</dbReference>
<dbReference type="PANTHER" id="PTHR20982:SF3">
    <property type="entry name" value="MITOCHONDRIAL RIBOSOME RECYCLING FACTOR PSEUDO 1"/>
    <property type="match status" value="1"/>
</dbReference>
<dbReference type="Gene3D" id="1.10.132.20">
    <property type="entry name" value="Ribosome-recycling factor"/>
    <property type="match status" value="1"/>
</dbReference>
<dbReference type="PANTHER" id="PTHR20982">
    <property type="entry name" value="RIBOSOME RECYCLING FACTOR"/>
    <property type="match status" value="1"/>
</dbReference>
<proteinExistence type="inferred from homology"/>
<name>A0A399FXF8_UNCN2</name>
<evidence type="ECO:0000313" key="5">
    <source>
        <dbReference type="EMBL" id="RII00090.1"/>
    </source>
</evidence>
<comment type="caution">
    <text evidence="5">The sequence shown here is derived from an EMBL/GenBank/DDBJ whole genome shotgun (WGS) entry which is preliminary data.</text>
</comment>
<dbReference type="SUPFAM" id="SSF55194">
    <property type="entry name" value="Ribosome recycling factor, RRF"/>
    <property type="match status" value="1"/>
</dbReference>
<dbReference type="Gene3D" id="3.30.1360.40">
    <property type="match status" value="1"/>
</dbReference>
<dbReference type="FunFam" id="3.30.1360.40:FF:000001">
    <property type="entry name" value="Ribosome-recycling factor"/>
    <property type="match status" value="1"/>
</dbReference>
<dbReference type="InterPro" id="IPR023584">
    <property type="entry name" value="Ribosome_recyc_fac_dom"/>
</dbReference>
<dbReference type="HAMAP" id="MF_00040">
    <property type="entry name" value="RRF"/>
    <property type="match status" value="1"/>
</dbReference>
<dbReference type="GO" id="GO:0043023">
    <property type="term" value="F:ribosomal large subunit binding"/>
    <property type="evidence" value="ECO:0007669"/>
    <property type="project" value="TreeGrafter"/>
</dbReference>
<evidence type="ECO:0000313" key="6">
    <source>
        <dbReference type="Proteomes" id="UP000266287"/>
    </source>
</evidence>
<evidence type="ECO:0000256" key="1">
    <source>
        <dbReference type="ARBA" id="ARBA00005912"/>
    </source>
</evidence>
<keyword evidence="3" id="KW-0963">Cytoplasm</keyword>
<dbReference type="NCBIfam" id="TIGR00496">
    <property type="entry name" value="frr"/>
    <property type="match status" value="1"/>
</dbReference>
<dbReference type="EMBL" id="NDHY01000007">
    <property type="protein sequence ID" value="RII00090.1"/>
    <property type="molecule type" value="Genomic_DNA"/>
</dbReference>
<accession>A0A399FXF8</accession>
<dbReference type="Pfam" id="PF01765">
    <property type="entry name" value="RRF"/>
    <property type="match status" value="1"/>
</dbReference>
<gene>
    <name evidence="3" type="primary">frr</name>
    <name evidence="5" type="ORF">B9J77_03630</name>
</gene>
<comment type="similarity">
    <text evidence="1 3">Belongs to the RRF family.</text>
</comment>